<dbReference type="Pfam" id="PF13704">
    <property type="entry name" value="Glyco_tranf_2_4"/>
    <property type="match status" value="1"/>
</dbReference>
<accession>A0AAW9SGC0</accession>
<protein>
    <submittedName>
        <fullName evidence="1">Glycosyltransferase family 2 protein</fullName>
        <ecNumber evidence="1">2.4.-.-</ecNumber>
    </submittedName>
</protein>
<dbReference type="AlphaFoldDB" id="A0AAW9SGC0"/>
<organism evidence="1 2">
    <name type="scientific">Ponticoccus litoralis</name>
    <dbReference type="NCBI Taxonomy" id="422297"/>
    <lineage>
        <taxon>Bacteria</taxon>
        <taxon>Pseudomonadati</taxon>
        <taxon>Pseudomonadota</taxon>
        <taxon>Alphaproteobacteria</taxon>
        <taxon>Rhodobacterales</taxon>
        <taxon>Roseobacteraceae</taxon>
        <taxon>Ponticoccus</taxon>
    </lineage>
</organism>
<reference evidence="1 2" key="1">
    <citation type="submission" date="2024-05" db="EMBL/GenBank/DDBJ databases">
        <title>Genome sequence of Ponticoccus litoralis KCCM 90028.</title>
        <authorList>
            <person name="Kim J.M."/>
            <person name="Lee J.K."/>
            <person name="Choi B.J."/>
            <person name="Bayburt H."/>
            <person name="Baek J.H."/>
            <person name="Jeon C.O."/>
        </authorList>
    </citation>
    <scope>NUCLEOTIDE SEQUENCE [LARGE SCALE GENOMIC DNA]</scope>
    <source>
        <strain evidence="1 2">KCCM 90028</strain>
    </source>
</reference>
<name>A0AAW9SGC0_9RHOB</name>
<gene>
    <name evidence="1" type="ORF">ABFB10_12960</name>
</gene>
<proteinExistence type="predicted"/>
<sequence>MQEWAVVMTAREPGALVEANVRWHLAGGAAEVHVYLDRPDDPVAPGLARIPGCRVTVCDAAHWRALRPRRGAPASQMRRQSLNAAHAQGRCAADWLVHLDADEFLWQDRPLASELPAVSELGAELRFAVMERALMAGQAQAGLFDGVFRRASPGGKGMDAVIYGALAPHLREGMFSHGSGKCAVPVGQGFRQMVHESYLEAGGKRRRAPAWRSTTTRLLHFDGVTPLHWLLKLIRYRGQPPEVQAHILPPHRMAQIAWMLDRMGSLEEALEAEAGLHRLTQPQADRLRGFGLLEEALSFDPGRLPGMPDLSVAAFDRSLLAQDPDLWEMTGWGRRESGFEAA</sequence>
<keyword evidence="2" id="KW-1185">Reference proteome</keyword>
<dbReference type="Proteomes" id="UP001428774">
    <property type="component" value="Unassembled WGS sequence"/>
</dbReference>
<dbReference type="GO" id="GO:0016757">
    <property type="term" value="F:glycosyltransferase activity"/>
    <property type="evidence" value="ECO:0007669"/>
    <property type="project" value="UniProtKB-KW"/>
</dbReference>
<keyword evidence="1" id="KW-0808">Transferase</keyword>
<dbReference type="EC" id="2.4.-.-" evidence="1"/>
<keyword evidence="1" id="KW-0328">Glycosyltransferase</keyword>
<comment type="caution">
    <text evidence="1">The sequence shown here is derived from an EMBL/GenBank/DDBJ whole genome shotgun (WGS) entry which is preliminary data.</text>
</comment>
<evidence type="ECO:0000313" key="1">
    <source>
        <dbReference type="EMBL" id="MEN9061792.1"/>
    </source>
</evidence>
<dbReference type="EMBL" id="JBDNCH010000002">
    <property type="protein sequence ID" value="MEN9061792.1"/>
    <property type="molecule type" value="Genomic_DNA"/>
</dbReference>
<evidence type="ECO:0000313" key="2">
    <source>
        <dbReference type="Proteomes" id="UP001428774"/>
    </source>
</evidence>
<dbReference type="RefSeq" id="WP_347166827.1">
    <property type="nucleotide sequence ID" value="NZ_JBDNCH010000002.1"/>
</dbReference>